<evidence type="ECO:0000256" key="3">
    <source>
        <dbReference type="ARBA" id="ARBA00023163"/>
    </source>
</evidence>
<keyword evidence="2 4" id="KW-0238">DNA-binding</keyword>
<evidence type="ECO:0000256" key="2">
    <source>
        <dbReference type="ARBA" id="ARBA00023125"/>
    </source>
</evidence>
<evidence type="ECO:0000313" key="6">
    <source>
        <dbReference type="EMBL" id="GGZ34684.1"/>
    </source>
</evidence>
<dbReference type="Pfam" id="PF00440">
    <property type="entry name" value="TetR_N"/>
    <property type="match status" value="1"/>
</dbReference>
<keyword evidence="7" id="KW-1185">Reference proteome</keyword>
<sequence>MYKAYELKEKLAREERVLPLGARARSKELNRQKILASAKALFRDRGFEAATLRDIAKEAGLSTGALFANFSDKNEIFIKVVEAESAVVLERMIDAHDPALPLAERLLKQLRCTYEAAHTDMQLVMSAFVMNWARKDPAFNQIARLSDLVRQTMLESLQFAREKGELPTASPIESAAEILEDLCFSNLRRGFHGDISVEDLISRLKQQITLIIAGLKTVQA</sequence>
<dbReference type="PANTHER" id="PTHR47506:SF1">
    <property type="entry name" value="HTH-TYPE TRANSCRIPTIONAL REGULATOR YJDC"/>
    <property type="match status" value="1"/>
</dbReference>
<dbReference type="SUPFAM" id="SSF46689">
    <property type="entry name" value="Homeodomain-like"/>
    <property type="match status" value="1"/>
</dbReference>
<protein>
    <submittedName>
        <fullName evidence="6">TetR family transcriptional regulator</fullName>
    </submittedName>
</protein>
<dbReference type="Proteomes" id="UP000662572">
    <property type="component" value="Unassembled WGS sequence"/>
</dbReference>
<dbReference type="PROSITE" id="PS50977">
    <property type="entry name" value="HTH_TETR_2"/>
    <property type="match status" value="1"/>
</dbReference>
<dbReference type="InterPro" id="IPR001647">
    <property type="entry name" value="HTH_TetR"/>
</dbReference>
<reference evidence="6" key="1">
    <citation type="journal article" date="2014" name="Int. J. Syst. Evol. Microbiol.">
        <title>Complete genome sequence of Corynebacterium casei LMG S-19264T (=DSM 44701T), isolated from a smear-ripened cheese.</title>
        <authorList>
            <consortium name="US DOE Joint Genome Institute (JGI-PGF)"/>
            <person name="Walter F."/>
            <person name="Albersmeier A."/>
            <person name="Kalinowski J."/>
            <person name="Ruckert C."/>
        </authorList>
    </citation>
    <scope>NUCLEOTIDE SEQUENCE</scope>
    <source>
        <strain evidence="6">KCTC 32296</strain>
    </source>
</reference>
<gene>
    <name evidence="6" type="ORF">GCM10011273_21410</name>
</gene>
<organism evidence="6 7">
    <name type="scientific">Asticcacaulis endophyticus</name>
    <dbReference type="NCBI Taxonomy" id="1395890"/>
    <lineage>
        <taxon>Bacteria</taxon>
        <taxon>Pseudomonadati</taxon>
        <taxon>Pseudomonadota</taxon>
        <taxon>Alphaproteobacteria</taxon>
        <taxon>Caulobacterales</taxon>
        <taxon>Caulobacteraceae</taxon>
        <taxon>Asticcacaulis</taxon>
    </lineage>
</organism>
<evidence type="ECO:0000256" key="1">
    <source>
        <dbReference type="ARBA" id="ARBA00023015"/>
    </source>
</evidence>
<accession>A0A918Q6M0</accession>
<dbReference type="Gene3D" id="1.10.357.10">
    <property type="entry name" value="Tetracycline Repressor, domain 2"/>
    <property type="match status" value="1"/>
</dbReference>
<dbReference type="AlphaFoldDB" id="A0A918Q6M0"/>
<keyword evidence="3" id="KW-0804">Transcription</keyword>
<dbReference type="PANTHER" id="PTHR47506">
    <property type="entry name" value="TRANSCRIPTIONAL REGULATORY PROTEIN"/>
    <property type="match status" value="1"/>
</dbReference>
<keyword evidence="1" id="KW-0805">Transcription regulation</keyword>
<evidence type="ECO:0000259" key="5">
    <source>
        <dbReference type="PROSITE" id="PS50977"/>
    </source>
</evidence>
<feature type="domain" description="HTH tetR-type" evidence="5">
    <location>
        <begin position="28"/>
        <end position="88"/>
    </location>
</feature>
<evidence type="ECO:0000313" key="7">
    <source>
        <dbReference type="Proteomes" id="UP000662572"/>
    </source>
</evidence>
<dbReference type="GO" id="GO:0003677">
    <property type="term" value="F:DNA binding"/>
    <property type="evidence" value="ECO:0007669"/>
    <property type="project" value="UniProtKB-UniRule"/>
</dbReference>
<name>A0A918Q6M0_9CAUL</name>
<feature type="DNA-binding region" description="H-T-H motif" evidence="4">
    <location>
        <begin position="51"/>
        <end position="70"/>
    </location>
</feature>
<reference evidence="6" key="2">
    <citation type="submission" date="2020-09" db="EMBL/GenBank/DDBJ databases">
        <authorList>
            <person name="Sun Q."/>
            <person name="Kim S."/>
        </authorList>
    </citation>
    <scope>NUCLEOTIDE SEQUENCE</scope>
    <source>
        <strain evidence="6">KCTC 32296</strain>
    </source>
</reference>
<proteinExistence type="predicted"/>
<comment type="caution">
    <text evidence="6">The sequence shown here is derived from an EMBL/GenBank/DDBJ whole genome shotgun (WGS) entry which is preliminary data.</text>
</comment>
<evidence type="ECO:0000256" key="4">
    <source>
        <dbReference type="PROSITE-ProRule" id="PRU00335"/>
    </source>
</evidence>
<dbReference type="EMBL" id="BMZB01000002">
    <property type="protein sequence ID" value="GGZ34684.1"/>
    <property type="molecule type" value="Genomic_DNA"/>
</dbReference>
<dbReference type="InterPro" id="IPR009057">
    <property type="entry name" value="Homeodomain-like_sf"/>
</dbReference>
<dbReference type="PRINTS" id="PR00455">
    <property type="entry name" value="HTHTETR"/>
</dbReference>